<keyword evidence="1" id="KW-0378">Hydrolase</keyword>
<comment type="caution">
    <text evidence="1">The sequence shown here is derived from an EMBL/GenBank/DDBJ whole genome shotgun (WGS) entry which is preliminary data.</text>
</comment>
<sequence>MFILSNNFAERANYYKKNFPFLEEIPEKVYYSWQTGFVKPNPRAFKNLLTENNLEPEECIYFDNSEENIKTANDLGIKAFLYTDIENLEKALKDNQIIYQTGSNSSILFRAFGIVP</sequence>
<dbReference type="Pfam" id="PF00702">
    <property type="entry name" value="Hydrolase"/>
    <property type="match status" value="1"/>
</dbReference>
<dbReference type="GO" id="GO:0016787">
    <property type="term" value="F:hydrolase activity"/>
    <property type="evidence" value="ECO:0007669"/>
    <property type="project" value="UniProtKB-KW"/>
</dbReference>
<accession>A0A0G0NMA4</accession>
<name>A0A0G0NMA4_9BACT</name>
<gene>
    <name evidence="1" type="ORF">UT42_C0035G0005</name>
</gene>
<protein>
    <submittedName>
        <fullName evidence="1">HAD-superfamily hydrolase, subfamily IA, variant 3</fullName>
    </submittedName>
</protein>
<evidence type="ECO:0000313" key="1">
    <source>
        <dbReference type="EMBL" id="KKR13951.1"/>
    </source>
</evidence>
<dbReference type="Gene3D" id="3.40.50.1000">
    <property type="entry name" value="HAD superfamily/HAD-like"/>
    <property type="match status" value="1"/>
</dbReference>
<dbReference type="InterPro" id="IPR036412">
    <property type="entry name" value="HAD-like_sf"/>
</dbReference>
<dbReference type="PANTHER" id="PTHR43611">
    <property type="entry name" value="ALPHA-D-GLUCOSE 1-PHOSPHATE PHOSPHATASE"/>
    <property type="match status" value="1"/>
</dbReference>
<proteinExistence type="predicted"/>
<reference evidence="1 2" key="1">
    <citation type="journal article" date="2015" name="Nature">
        <title>rRNA introns, odd ribosomes, and small enigmatic genomes across a large radiation of phyla.</title>
        <authorList>
            <person name="Brown C.T."/>
            <person name="Hug L.A."/>
            <person name="Thomas B.C."/>
            <person name="Sharon I."/>
            <person name="Castelle C.J."/>
            <person name="Singh A."/>
            <person name="Wilkins M.J."/>
            <person name="Williams K.H."/>
            <person name="Banfield J.F."/>
        </authorList>
    </citation>
    <scope>NUCLEOTIDE SEQUENCE [LARGE SCALE GENOMIC DNA]</scope>
</reference>
<dbReference type="InterPro" id="IPR023214">
    <property type="entry name" value="HAD_sf"/>
</dbReference>
<dbReference type="NCBIfam" id="TIGR01509">
    <property type="entry name" value="HAD-SF-IA-v3"/>
    <property type="match status" value="1"/>
</dbReference>
<dbReference type="EMBL" id="LBWS01000035">
    <property type="protein sequence ID" value="KKR13951.1"/>
    <property type="molecule type" value="Genomic_DNA"/>
</dbReference>
<dbReference type="SUPFAM" id="SSF56784">
    <property type="entry name" value="HAD-like"/>
    <property type="match status" value="1"/>
</dbReference>
<dbReference type="PANTHER" id="PTHR43611:SF3">
    <property type="entry name" value="FLAVIN MONONUCLEOTIDE HYDROLASE 1, CHLOROPLATIC"/>
    <property type="match status" value="1"/>
</dbReference>
<organism evidence="1 2">
    <name type="scientific">Candidatus Falkowbacteria bacterium GW2011_GWA2_39_24</name>
    <dbReference type="NCBI Taxonomy" id="1618634"/>
    <lineage>
        <taxon>Bacteria</taxon>
        <taxon>Candidatus Falkowiibacteriota</taxon>
    </lineage>
</organism>
<dbReference type="AlphaFoldDB" id="A0A0G0NMA4"/>
<dbReference type="Proteomes" id="UP000034048">
    <property type="component" value="Unassembled WGS sequence"/>
</dbReference>
<evidence type="ECO:0000313" key="2">
    <source>
        <dbReference type="Proteomes" id="UP000034048"/>
    </source>
</evidence>
<dbReference type="InterPro" id="IPR006439">
    <property type="entry name" value="HAD-SF_hydro_IA"/>
</dbReference>